<protein>
    <recommendedName>
        <fullName evidence="4">Peptidoglycan-binding protein CsiV</fullName>
    </recommendedName>
</protein>
<keyword evidence="3" id="KW-1185">Reference proteome</keyword>
<dbReference type="InterPro" id="IPR021241">
    <property type="entry name" value="CsiV"/>
</dbReference>
<dbReference type="EMBL" id="MPRL01000003">
    <property type="protein sequence ID" value="OOZ42049.1"/>
    <property type="molecule type" value="Genomic_DNA"/>
</dbReference>
<keyword evidence="1" id="KW-0732">Signal</keyword>
<organism evidence="2 3">
    <name type="scientific">Solemya pervernicosa gill symbiont</name>
    <dbReference type="NCBI Taxonomy" id="642797"/>
    <lineage>
        <taxon>Bacteria</taxon>
        <taxon>Pseudomonadati</taxon>
        <taxon>Pseudomonadota</taxon>
        <taxon>Gammaproteobacteria</taxon>
        <taxon>sulfur-oxidizing symbionts</taxon>
    </lineage>
</organism>
<dbReference type="RefSeq" id="WP_078482326.1">
    <property type="nucleotide sequence ID" value="NZ_MPRL01000003.1"/>
</dbReference>
<reference evidence="2 3" key="1">
    <citation type="submission" date="2016-11" db="EMBL/GenBank/DDBJ databases">
        <title>Mixed transmission modes and dynamic genome evolution in an obligate animal-bacterial symbiosis.</title>
        <authorList>
            <person name="Russell S.L."/>
            <person name="Corbett-Detig R.B."/>
            <person name="Cavanaugh C.M."/>
        </authorList>
    </citation>
    <scope>NUCLEOTIDE SEQUENCE [LARGE SCALE GENOMIC DNA]</scope>
    <source>
        <strain evidence="2">Sveles-Q1</strain>
    </source>
</reference>
<dbReference type="Pfam" id="PF10972">
    <property type="entry name" value="CsiV"/>
    <property type="match status" value="1"/>
</dbReference>
<dbReference type="OrthoDB" id="5566524at2"/>
<evidence type="ECO:0000313" key="2">
    <source>
        <dbReference type="EMBL" id="OOZ42049.1"/>
    </source>
</evidence>
<feature type="chain" id="PRO_5011984078" description="Peptidoglycan-binding protein CsiV" evidence="1">
    <location>
        <begin position="28"/>
        <end position="252"/>
    </location>
</feature>
<sequence>MSIFRSTVGALFAATLLSLLSLRCAFAEEEEPRWYQIEVILFEQTSAGRGVGEVFPINPGMPDITRALPMLEAETVEFGEGGQLPYQQVADDSLLLIKKRDSLGRSQGFRPLLHTAWTQPVLAASEAQPVRLISPTEDQNNRIVGTLRVTLSRYLHVESDLLYIVGGKEEGAVGEFGAKPLVMESAPIESDYSTLEANESDYAAEAIVLSGERFRMKQKRRLRSKELHYFDHPRFGMLIQITPVEAKEETEL</sequence>
<accession>A0A1T2LAB8</accession>
<name>A0A1T2LAB8_9GAMM</name>
<evidence type="ECO:0000313" key="3">
    <source>
        <dbReference type="Proteomes" id="UP000191110"/>
    </source>
</evidence>
<evidence type="ECO:0000256" key="1">
    <source>
        <dbReference type="SAM" id="SignalP"/>
    </source>
</evidence>
<gene>
    <name evidence="2" type="ORF">BOW53_01565</name>
</gene>
<dbReference type="Proteomes" id="UP000191110">
    <property type="component" value="Unassembled WGS sequence"/>
</dbReference>
<feature type="signal peptide" evidence="1">
    <location>
        <begin position="1"/>
        <end position="27"/>
    </location>
</feature>
<comment type="caution">
    <text evidence="2">The sequence shown here is derived from an EMBL/GenBank/DDBJ whole genome shotgun (WGS) entry which is preliminary data.</text>
</comment>
<evidence type="ECO:0008006" key="4">
    <source>
        <dbReference type="Google" id="ProtNLM"/>
    </source>
</evidence>
<proteinExistence type="predicted"/>
<dbReference type="AlphaFoldDB" id="A0A1T2LAB8"/>